<dbReference type="AlphaFoldDB" id="H2J2Q6"/>
<name>H2J2Q6_MARPK</name>
<sequence length="312" mass="37947">MIGEYPEKSWSLSKHKILNKCPREFYFTKFYKWRGWEDTVEYRKKLAYRLDKITTIEKYLGNVVHDFITINITTSSLNNKRDAVNFIGNKFNIAIKDSYKHKKQWFERPKDYVMFHSVYYNTRKLFDDNFGRNLKEKTEKIINNYFSSDTYQRLKEEHIKYEVDETNFPHFFINDYKIYSIIDLMFEQNGKIYIVDWKTGKPSKDDEFQLRLYALYASLKYGFPLEDIILINEYLLYGYAEERVFKNEDIIEVEEFIKEQIKVLEGYLKDSYLNIPKDEEYFVANPSINNCKWCNFKEICPAYKEMREKNKI</sequence>
<proteinExistence type="predicted"/>
<keyword evidence="2" id="KW-0547">Nucleotide-binding</keyword>
<dbReference type="InterPro" id="IPR011604">
    <property type="entry name" value="PDDEXK-like_dom_sf"/>
</dbReference>
<dbReference type="InterPro" id="IPR038726">
    <property type="entry name" value="PDDEXK_AddAB-type"/>
</dbReference>
<dbReference type="STRING" id="443254.Marpi_0041"/>
<evidence type="ECO:0000259" key="1">
    <source>
        <dbReference type="Pfam" id="PF12705"/>
    </source>
</evidence>
<dbReference type="GO" id="GO:0004527">
    <property type="term" value="F:exonuclease activity"/>
    <property type="evidence" value="ECO:0007669"/>
    <property type="project" value="UniProtKB-KW"/>
</dbReference>
<reference evidence="3" key="2">
    <citation type="submission" date="2012-01" db="EMBL/GenBank/DDBJ databases">
        <title>Complete sequence of chromosome of Marinitoga piezophila KA3.</title>
        <authorList>
            <person name="Lucas S."/>
            <person name="Han J."/>
            <person name="Lapidus A."/>
            <person name="Cheng J.-F."/>
            <person name="Goodwin L."/>
            <person name="Pitluck S."/>
            <person name="Peters L."/>
            <person name="Mikhailova N."/>
            <person name="Teshima H."/>
            <person name="Detter J.C."/>
            <person name="Han C."/>
            <person name="Tapia R."/>
            <person name="Land M."/>
            <person name="Hauser L."/>
            <person name="Kyrpides N."/>
            <person name="Ivanova N."/>
            <person name="Pagani I."/>
            <person name="Jebbar M."/>
            <person name="Vannier P."/>
            <person name="Oger P."/>
            <person name="Cario A."/>
            <person name="Bartlett D."/>
            <person name="Noll K.M."/>
            <person name="Woyke T."/>
        </authorList>
    </citation>
    <scope>NUCLEOTIDE SEQUENCE [LARGE SCALE GENOMIC DNA]</scope>
    <source>
        <strain evidence="3">DSM 14283 / JCM 11233 / KA3</strain>
    </source>
</reference>
<dbReference type="KEGG" id="mpz:Marpi_0041"/>
<dbReference type="Proteomes" id="UP000007161">
    <property type="component" value="Chromosome"/>
</dbReference>
<keyword evidence="2" id="KW-0067">ATP-binding</keyword>
<dbReference type="Pfam" id="PF12705">
    <property type="entry name" value="PDDEXK_1"/>
    <property type="match status" value="1"/>
</dbReference>
<reference evidence="2 3" key="1">
    <citation type="journal article" date="2012" name="J. Bacteriol.">
        <title>Complete Genome Sequence of the Thermophilic, Piezophilic, Heterotrophic Bacterium Marinitoga piezophila KA3.</title>
        <authorList>
            <person name="Lucas S."/>
            <person name="Han J."/>
            <person name="Lapidus A."/>
            <person name="Cheng J.F."/>
            <person name="Goodwin L.A."/>
            <person name="Pitluck S."/>
            <person name="Peters L."/>
            <person name="Mikhailova N."/>
            <person name="Teshima H."/>
            <person name="Detter J.C."/>
            <person name="Han C."/>
            <person name="Tapia R."/>
            <person name="Land M."/>
            <person name="Hauser L."/>
            <person name="Kyrpides N.C."/>
            <person name="Ivanova N."/>
            <person name="Pagani I."/>
            <person name="Vannier P."/>
            <person name="Oger P."/>
            <person name="Bartlett D.H."/>
            <person name="Noll K.M."/>
            <person name="Woyke T."/>
            <person name="Jebbar M."/>
        </authorList>
    </citation>
    <scope>NUCLEOTIDE SEQUENCE [LARGE SCALE GENOMIC DNA]</scope>
    <source>
        <strain evidence="3">DSM 14283 / JCM 11233 / KA3</strain>
    </source>
</reference>
<dbReference type="Gene3D" id="3.90.320.10">
    <property type="match status" value="1"/>
</dbReference>
<gene>
    <name evidence="2" type="ordered locus">Marpi_0041</name>
</gene>
<keyword evidence="2" id="KW-0269">Exonuclease</keyword>
<dbReference type="HOGENOM" id="CLU_066805_0_0_0"/>
<keyword evidence="3" id="KW-1185">Reference proteome</keyword>
<dbReference type="SUPFAM" id="SSF52980">
    <property type="entry name" value="Restriction endonuclease-like"/>
    <property type="match status" value="1"/>
</dbReference>
<dbReference type="eggNOG" id="COG1074">
    <property type="taxonomic scope" value="Bacteria"/>
</dbReference>
<evidence type="ECO:0000313" key="3">
    <source>
        <dbReference type="Proteomes" id="UP000007161"/>
    </source>
</evidence>
<organism evidence="2 3">
    <name type="scientific">Marinitoga piezophila (strain DSM 14283 / JCM 11233 / KA3)</name>
    <dbReference type="NCBI Taxonomy" id="443254"/>
    <lineage>
        <taxon>Bacteria</taxon>
        <taxon>Thermotogati</taxon>
        <taxon>Thermotogota</taxon>
        <taxon>Thermotogae</taxon>
        <taxon>Petrotogales</taxon>
        <taxon>Petrotogaceae</taxon>
        <taxon>Marinitoga</taxon>
    </lineage>
</organism>
<protein>
    <submittedName>
        <fullName evidence="2">ATP-dependent exonuclase V beta subunit, helicase and exonuclease domain-containing</fullName>
    </submittedName>
</protein>
<dbReference type="InterPro" id="IPR011335">
    <property type="entry name" value="Restrct_endonuc-II-like"/>
</dbReference>
<accession>H2J2Q6</accession>
<dbReference type="RefSeq" id="WP_014295572.1">
    <property type="nucleotide sequence ID" value="NC_016751.1"/>
</dbReference>
<evidence type="ECO:0000313" key="2">
    <source>
        <dbReference type="EMBL" id="AEX84500.1"/>
    </source>
</evidence>
<dbReference type="GO" id="GO:0004386">
    <property type="term" value="F:helicase activity"/>
    <property type="evidence" value="ECO:0007669"/>
    <property type="project" value="UniProtKB-KW"/>
</dbReference>
<feature type="domain" description="PD-(D/E)XK endonuclease-like" evidence="1">
    <location>
        <begin position="9"/>
        <end position="301"/>
    </location>
</feature>
<keyword evidence="2" id="KW-0540">Nuclease</keyword>
<keyword evidence="2" id="KW-0347">Helicase</keyword>
<dbReference type="EMBL" id="CP003257">
    <property type="protein sequence ID" value="AEX84500.1"/>
    <property type="molecule type" value="Genomic_DNA"/>
</dbReference>
<keyword evidence="2" id="KW-0378">Hydrolase</keyword>